<evidence type="ECO:0000313" key="1">
    <source>
        <dbReference type="EMBL" id="PHM71623.1"/>
    </source>
</evidence>
<proteinExistence type="predicted"/>
<organism evidence="1 2">
    <name type="scientific">Xenorhabdus kozodoii</name>
    <dbReference type="NCBI Taxonomy" id="351676"/>
    <lineage>
        <taxon>Bacteria</taxon>
        <taxon>Pseudomonadati</taxon>
        <taxon>Pseudomonadota</taxon>
        <taxon>Gammaproteobacteria</taxon>
        <taxon>Enterobacterales</taxon>
        <taxon>Morganellaceae</taxon>
        <taxon>Xenorhabdus</taxon>
    </lineage>
</organism>
<dbReference type="Proteomes" id="UP000221101">
    <property type="component" value="Unassembled WGS sequence"/>
</dbReference>
<comment type="caution">
    <text evidence="1">The sequence shown here is derived from an EMBL/GenBank/DDBJ whole genome shotgun (WGS) entry which is preliminary data.</text>
</comment>
<dbReference type="AlphaFoldDB" id="A0A2D0L7G8"/>
<name>A0A2D0L7G8_9GAMM</name>
<accession>A0A2D0L7G8</accession>
<reference evidence="1 2" key="1">
    <citation type="journal article" date="2017" name="Nat. Microbiol.">
        <title>Natural product diversity associated with the nematode symbionts Photorhabdus and Xenorhabdus.</title>
        <authorList>
            <person name="Tobias N.J."/>
            <person name="Wolff H."/>
            <person name="Djahanschiri B."/>
            <person name="Grundmann F."/>
            <person name="Kronenwerth M."/>
            <person name="Shi Y.M."/>
            <person name="Simonyi S."/>
            <person name="Grun P."/>
            <person name="Shapiro-Ilan D."/>
            <person name="Pidot S.J."/>
            <person name="Stinear T.P."/>
            <person name="Ebersberger I."/>
            <person name="Bode H.B."/>
        </authorList>
    </citation>
    <scope>NUCLEOTIDE SEQUENCE [LARGE SCALE GENOMIC DNA]</scope>
    <source>
        <strain evidence="1 2">DSM 17907</strain>
    </source>
</reference>
<sequence length="37" mass="4396">MRKATKVAFFNYDFAKTDASYFAILFKLTEFNIRLIT</sequence>
<evidence type="ECO:0000313" key="2">
    <source>
        <dbReference type="Proteomes" id="UP000221101"/>
    </source>
</evidence>
<keyword evidence="2" id="KW-1185">Reference proteome</keyword>
<protein>
    <submittedName>
        <fullName evidence="1">Uncharacterized protein</fullName>
    </submittedName>
</protein>
<dbReference type="EMBL" id="NJCX01000019">
    <property type="protein sequence ID" value="PHM71623.1"/>
    <property type="molecule type" value="Genomic_DNA"/>
</dbReference>
<gene>
    <name evidence="1" type="ORF">Xkoz_02700</name>
</gene>